<dbReference type="NCBIfam" id="TIGR01082">
    <property type="entry name" value="murC"/>
    <property type="match status" value="1"/>
</dbReference>
<dbReference type="SUPFAM" id="SSF53244">
    <property type="entry name" value="MurD-like peptide ligases, peptide-binding domain"/>
    <property type="match status" value="1"/>
</dbReference>
<keyword evidence="6 14" id="KW-0132">Cell division</keyword>
<keyword evidence="9 14" id="KW-0133">Cell shape</keyword>
<dbReference type="InterPro" id="IPR050061">
    <property type="entry name" value="MurCDEF_pg_biosynth"/>
</dbReference>
<dbReference type="GO" id="GO:0071555">
    <property type="term" value="P:cell wall organization"/>
    <property type="evidence" value="ECO:0007669"/>
    <property type="project" value="UniProtKB-KW"/>
</dbReference>
<dbReference type="Pfam" id="PF01225">
    <property type="entry name" value="Mur_ligase"/>
    <property type="match status" value="1"/>
</dbReference>
<evidence type="ECO:0000256" key="5">
    <source>
        <dbReference type="ARBA" id="ARBA00022598"/>
    </source>
</evidence>
<dbReference type="InterPro" id="IPR000713">
    <property type="entry name" value="Mur_ligase_N"/>
</dbReference>
<dbReference type="PANTHER" id="PTHR43445:SF3">
    <property type="entry name" value="UDP-N-ACETYLMURAMATE--L-ALANINE LIGASE"/>
    <property type="match status" value="1"/>
</dbReference>
<dbReference type="Gene3D" id="3.40.50.720">
    <property type="entry name" value="NAD(P)-binding Rossmann-like Domain"/>
    <property type="match status" value="1"/>
</dbReference>
<evidence type="ECO:0000256" key="12">
    <source>
        <dbReference type="ARBA" id="ARBA00023316"/>
    </source>
</evidence>
<dbReference type="EMBL" id="CP124755">
    <property type="protein sequence ID" value="WGZ91178.1"/>
    <property type="molecule type" value="Genomic_DNA"/>
</dbReference>
<dbReference type="GO" id="GO:0051301">
    <property type="term" value="P:cell division"/>
    <property type="evidence" value="ECO:0007669"/>
    <property type="project" value="UniProtKB-KW"/>
</dbReference>
<dbReference type="InterPro" id="IPR005758">
    <property type="entry name" value="UDP-N-AcMur_Ala_ligase_MurC"/>
</dbReference>
<evidence type="ECO:0000256" key="10">
    <source>
        <dbReference type="ARBA" id="ARBA00022984"/>
    </source>
</evidence>
<dbReference type="HAMAP" id="MF_00046">
    <property type="entry name" value="MurC"/>
    <property type="match status" value="1"/>
</dbReference>
<dbReference type="PANTHER" id="PTHR43445">
    <property type="entry name" value="UDP-N-ACETYLMURAMATE--L-ALANINE LIGASE-RELATED"/>
    <property type="match status" value="1"/>
</dbReference>
<organism evidence="18">
    <name type="scientific">Candidatus Thiocaldithrix dubininis</name>
    <dbReference type="NCBI Taxonomy" id="3080823"/>
    <lineage>
        <taxon>Bacteria</taxon>
        <taxon>Pseudomonadati</taxon>
        <taxon>Pseudomonadota</taxon>
        <taxon>Gammaproteobacteria</taxon>
        <taxon>Thiotrichales</taxon>
        <taxon>Thiotrichaceae</taxon>
        <taxon>Candidatus Thiocaldithrix</taxon>
    </lineage>
</organism>
<evidence type="ECO:0000256" key="4">
    <source>
        <dbReference type="ARBA" id="ARBA00022490"/>
    </source>
</evidence>
<evidence type="ECO:0000313" key="18">
    <source>
        <dbReference type="EMBL" id="WGZ91178.1"/>
    </source>
</evidence>
<evidence type="ECO:0000256" key="8">
    <source>
        <dbReference type="ARBA" id="ARBA00022840"/>
    </source>
</evidence>
<sequence length="478" mass="51751">MKLGSDQLARKRINRLHFVGIGGAGMGGIAEVVANLGYSVSGSDLAENTMTRRLQSLGVQVFKGHAAEHAEGADVLVVSTAIDPTNPEIIVAREKRIPIVRRAEMLAELMRFRHGIAVAGTHGKTTTTSLTTSLLVEGGLDPTYVIGGKLNSSASNSKLGTGEYLVAEADESDASFLHLQPMIAVVTNIDADHMETYGGDFEKLKQTFVEFLHHLPFYGLAVLCVDDAHVREILPNVNRPVVTYGIDQDDADLCATNVRYTGTQSCYTVKCKRSGRELEVVLNLPGRHNILNSLAAMAIAMELDVADDAILAGLRKFDGVGRRFQMYGDINFGKGIATLVDDYGHHPREMQATLNAMRNAWPERRLVLVFQPHRYTRTRDLFEDFAQILSETDVLILMDVYAASEKPIPGADGRALARAIRIRGKVDPIFVADVEDVPGVLKQILQNGDVILTQGAGSVGALAASLPEALIVKGQGAN</sequence>
<reference evidence="18" key="2">
    <citation type="submission" date="2023-04" db="EMBL/GenBank/DDBJ databases">
        <authorList>
            <person name="Beletskiy A.V."/>
            <person name="Mardanov A.V."/>
            <person name="Ravin N.V."/>
        </authorList>
    </citation>
    <scope>NUCLEOTIDE SEQUENCE</scope>
    <source>
        <strain evidence="18">GKL-01</strain>
    </source>
</reference>
<proteinExistence type="inferred from homology"/>
<dbReference type="AlphaFoldDB" id="A0AA95H8M4"/>
<dbReference type="KEGG" id="tdu:QJT80_01610"/>
<dbReference type="Gene3D" id="3.90.190.20">
    <property type="entry name" value="Mur ligase, C-terminal domain"/>
    <property type="match status" value="1"/>
</dbReference>
<keyword evidence="8 14" id="KW-0067">ATP-binding</keyword>
<keyword evidence="11 14" id="KW-0131">Cell cycle</keyword>
<keyword evidence="7 14" id="KW-0547">Nucleotide-binding</keyword>
<name>A0AA95H8M4_9GAMM</name>
<evidence type="ECO:0000256" key="2">
    <source>
        <dbReference type="ARBA" id="ARBA00004752"/>
    </source>
</evidence>
<feature type="domain" description="Mur ligase central" evidence="17">
    <location>
        <begin position="118"/>
        <end position="300"/>
    </location>
</feature>
<evidence type="ECO:0000256" key="3">
    <source>
        <dbReference type="ARBA" id="ARBA00012211"/>
    </source>
</evidence>
<dbReference type="Pfam" id="PF08245">
    <property type="entry name" value="Mur_ligase_M"/>
    <property type="match status" value="1"/>
</dbReference>
<evidence type="ECO:0000256" key="1">
    <source>
        <dbReference type="ARBA" id="ARBA00004496"/>
    </source>
</evidence>
<accession>A0AA95H8M4</accession>
<keyword evidence="4 14" id="KW-0963">Cytoplasm</keyword>
<comment type="pathway">
    <text evidence="2 14">Cell wall biogenesis; peptidoglycan biosynthesis.</text>
</comment>
<evidence type="ECO:0000259" key="16">
    <source>
        <dbReference type="Pfam" id="PF02875"/>
    </source>
</evidence>
<feature type="domain" description="Mur ligase C-terminal" evidence="16">
    <location>
        <begin position="322"/>
        <end position="457"/>
    </location>
</feature>
<dbReference type="GO" id="GO:0005737">
    <property type="term" value="C:cytoplasm"/>
    <property type="evidence" value="ECO:0007669"/>
    <property type="project" value="UniProtKB-SubCell"/>
</dbReference>
<comment type="similarity">
    <text evidence="14">Belongs to the MurCDEF family.</text>
</comment>
<dbReference type="Proteomes" id="UP001300672">
    <property type="component" value="Chromosome"/>
</dbReference>
<dbReference type="InterPro" id="IPR013221">
    <property type="entry name" value="Mur_ligase_cen"/>
</dbReference>
<dbReference type="GO" id="GO:0005524">
    <property type="term" value="F:ATP binding"/>
    <property type="evidence" value="ECO:0007669"/>
    <property type="project" value="UniProtKB-UniRule"/>
</dbReference>
<evidence type="ECO:0000256" key="6">
    <source>
        <dbReference type="ARBA" id="ARBA00022618"/>
    </source>
</evidence>
<evidence type="ECO:0000256" key="11">
    <source>
        <dbReference type="ARBA" id="ARBA00023306"/>
    </source>
</evidence>
<comment type="subcellular location">
    <subcellularLocation>
        <location evidence="1 14">Cytoplasm</location>
    </subcellularLocation>
</comment>
<protein>
    <recommendedName>
        <fullName evidence="3 14">UDP-N-acetylmuramate--L-alanine ligase</fullName>
        <ecNumber evidence="3 14">6.3.2.8</ecNumber>
    </recommendedName>
    <alternativeName>
        <fullName evidence="14">UDP-N-acetylmuramoyl-L-alanine synthetase</fullName>
    </alternativeName>
</protein>
<dbReference type="SUPFAM" id="SSF51984">
    <property type="entry name" value="MurCD N-terminal domain"/>
    <property type="match status" value="1"/>
</dbReference>
<dbReference type="FunFam" id="3.40.1190.10:FF:000001">
    <property type="entry name" value="UDP-N-acetylmuramate--L-alanine ligase"/>
    <property type="match status" value="1"/>
</dbReference>
<dbReference type="InterPro" id="IPR036565">
    <property type="entry name" value="Mur-like_cat_sf"/>
</dbReference>
<dbReference type="SUPFAM" id="SSF53623">
    <property type="entry name" value="MurD-like peptide ligases, catalytic domain"/>
    <property type="match status" value="1"/>
</dbReference>
<dbReference type="GO" id="GO:0008763">
    <property type="term" value="F:UDP-N-acetylmuramate-L-alanine ligase activity"/>
    <property type="evidence" value="ECO:0007669"/>
    <property type="project" value="UniProtKB-UniRule"/>
</dbReference>
<evidence type="ECO:0000256" key="9">
    <source>
        <dbReference type="ARBA" id="ARBA00022960"/>
    </source>
</evidence>
<keyword evidence="5 14" id="KW-0436">Ligase</keyword>
<evidence type="ECO:0000259" key="17">
    <source>
        <dbReference type="Pfam" id="PF08245"/>
    </source>
</evidence>
<evidence type="ECO:0000256" key="13">
    <source>
        <dbReference type="ARBA" id="ARBA00047833"/>
    </source>
</evidence>
<feature type="binding site" evidence="14">
    <location>
        <begin position="120"/>
        <end position="126"/>
    </location>
    <ligand>
        <name>ATP</name>
        <dbReference type="ChEBI" id="CHEBI:30616"/>
    </ligand>
</feature>
<dbReference type="GO" id="GO:0009252">
    <property type="term" value="P:peptidoglycan biosynthetic process"/>
    <property type="evidence" value="ECO:0007669"/>
    <property type="project" value="UniProtKB-UniRule"/>
</dbReference>
<evidence type="ECO:0000256" key="7">
    <source>
        <dbReference type="ARBA" id="ARBA00022741"/>
    </source>
</evidence>
<keyword evidence="12 14" id="KW-0961">Cell wall biogenesis/degradation</keyword>
<comment type="catalytic activity">
    <reaction evidence="13 14">
        <text>UDP-N-acetyl-alpha-D-muramate + L-alanine + ATP = UDP-N-acetyl-alpha-D-muramoyl-L-alanine + ADP + phosphate + H(+)</text>
        <dbReference type="Rhea" id="RHEA:23372"/>
        <dbReference type="ChEBI" id="CHEBI:15378"/>
        <dbReference type="ChEBI" id="CHEBI:30616"/>
        <dbReference type="ChEBI" id="CHEBI:43474"/>
        <dbReference type="ChEBI" id="CHEBI:57972"/>
        <dbReference type="ChEBI" id="CHEBI:70757"/>
        <dbReference type="ChEBI" id="CHEBI:83898"/>
        <dbReference type="ChEBI" id="CHEBI:456216"/>
        <dbReference type="EC" id="6.3.2.8"/>
    </reaction>
</comment>
<dbReference type="EC" id="6.3.2.8" evidence="3 14"/>
<gene>
    <name evidence="14 18" type="primary">murC</name>
    <name evidence="18" type="ORF">QJT80_01610</name>
</gene>
<dbReference type="Pfam" id="PF02875">
    <property type="entry name" value="Mur_ligase_C"/>
    <property type="match status" value="1"/>
</dbReference>
<reference evidence="18" key="1">
    <citation type="journal article" date="2023" name="Int. J. Mol. Sci.">
        <title>Metagenomics Revealed a New Genus 'Candidatus Thiocaldithrix dubininis' gen. nov., sp. nov. and a New Species 'Candidatus Thiothrix putei' sp. nov. in the Family Thiotrichaceae, Some Members of Which Have Traits of Both Na+- and H+-Motive Energetics.</title>
        <authorList>
            <person name="Ravin N.V."/>
            <person name="Muntyan M.S."/>
            <person name="Smolyakov D.D."/>
            <person name="Rudenko T.S."/>
            <person name="Beletsky A.V."/>
            <person name="Mardanov A.V."/>
            <person name="Grabovich M.Y."/>
        </authorList>
    </citation>
    <scope>NUCLEOTIDE SEQUENCE</scope>
    <source>
        <strain evidence="18">GKL-01</strain>
    </source>
</reference>
<feature type="domain" description="Mur ligase N-terminal catalytic" evidence="15">
    <location>
        <begin position="16"/>
        <end position="113"/>
    </location>
</feature>
<dbReference type="Gene3D" id="3.40.1190.10">
    <property type="entry name" value="Mur-like, catalytic domain"/>
    <property type="match status" value="1"/>
</dbReference>
<dbReference type="InterPro" id="IPR004101">
    <property type="entry name" value="Mur_ligase_C"/>
</dbReference>
<keyword evidence="10 14" id="KW-0573">Peptidoglycan synthesis</keyword>
<evidence type="ECO:0000259" key="15">
    <source>
        <dbReference type="Pfam" id="PF01225"/>
    </source>
</evidence>
<comment type="function">
    <text evidence="14">Cell wall formation.</text>
</comment>
<dbReference type="GO" id="GO:0008360">
    <property type="term" value="P:regulation of cell shape"/>
    <property type="evidence" value="ECO:0007669"/>
    <property type="project" value="UniProtKB-KW"/>
</dbReference>
<evidence type="ECO:0000256" key="14">
    <source>
        <dbReference type="HAMAP-Rule" id="MF_00046"/>
    </source>
</evidence>
<dbReference type="InterPro" id="IPR036615">
    <property type="entry name" value="Mur_ligase_C_dom_sf"/>
</dbReference>